<dbReference type="Proteomes" id="UP000318199">
    <property type="component" value="Unassembled WGS sequence"/>
</dbReference>
<evidence type="ECO:0000313" key="2">
    <source>
        <dbReference type="Proteomes" id="UP000318199"/>
    </source>
</evidence>
<gene>
    <name evidence="1" type="ORF">FN976_22105</name>
</gene>
<accession>A0A562ZK53</accession>
<dbReference type="RefSeq" id="WP_145895241.1">
    <property type="nucleotide sequence ID" value="NZ_VOBQ01000018.1"/>
</dbReference>
<name>A0A562ZK53_9BURK</name>
<keyword evidence="2" id="KW-1185">Reference proteome</keyword>
<dbReference type="OrthoDB" id="9945549at2"/>
<organism evidence="1 2">
    <name type="scientific">Caenimonas sedimenti</name>
    <dbReference type="NCBI Taxonomy" id="2596921"/>
    <lineage>
        <taxon>Bacteria</taxon>
        <taxon>Pseudomonadati</taxon>
        <taxon>Pseudomonadota</taxon>
        <taxon>Betaproteobacteria</taxon>
        <taxon>Burkholderiales</taxon>
        <taxon>Comamonadaceae</taxon>
        <taxon>Caenimonas</taxon>
    </lineage>
</organism>
<dbReference type="AlphaFoldDB" id="A0A562ZK53"/>
<protein>
    <submittedName>
        <fullName evidence="1">Uncharacterized protein</fullName>
    </submittedName>
</protein>
<sequence length="90" mass="10098">MNYRCVLPEALKTVASQFLEFANGGAQATVELKDGRVFPRALISNSSAIVALRGFDSPPFGSDQIARVYQTEDDANPEERDGWRYWDNWA</sequence>
<dbReference type="EMBL" id="VOBQ01000018">
    <property type="protein sequence ID" value="TWO68695.1"/>
    <property type="molecule type" value="Genomic_DNA"/>
</dbReference>
<reference evidence="1 2" key="1">
    <citation type="submission" date="2019-07" db="EMBL/GenBank/DDBJ databases">
        <title>Caenimonas sedimenti sp. nov., isolated from activated sludge.</title>
        <authorList>
            <person name="Xu J."/>
        </authorList>
    </citation>
    <scope>NUCLEOTIDE SEQUENCE [LARGE SCALE GENOMIC DNA]</scope>
    <source>
        <strain evidence="1 2">HX-9-20</strain>
    </source>
</reference>
<proteinExistence type="predicted"/>
<evidence type="ECO:0000313" key="1">
    <source>
        <dbReference type="EMBL" id="TWO68695.1"/>
    </source>
</evidence>
<comment type="caution">
    <text evidence="1">The sequence shown here is derived from an EMBL/GenBank/DDBJ whole genome shotgun (WGS) entry which is preliminary data.</text>
</comment>